<evidence type="ECO:0000313" key="2">
    <source>
        <dbReference type="Proteomes" id="UP001287445"/>
    </source>
</evidence>
<dbReference type="RefSeq" id="WP_013802932.1">
    <property type="nucleotide sequence ID" value="NZ_CP022656.1"/>
</dbReference>
<name>A0AAJ2QX06_DELAC</name>
<comment type="caution">
    <text evidence="1">The sequence shown here is derived from an EMBL/GenBank/DDBJ whole genome shotgun (WGS) entry which is preliminary data.</text>
</comment>
<dbReference type="Proteomes" id="UP001287445">
    <property type="component" value="Unassembled WGS sequence"/>
</dbReference>
<gene>
    <name evidence="1" type="ORF">SGN30_08745</name>
</gene>
<reference evidence="1" key="1">
    <citation type="submission" date="2023-11" db="EMBL/GenBank/DDBJ databases">
        <title>Identification and selenium tolerance of Delftia acidovorans R3-25.</title>
        <authorList>
            <person name="Zhang S."/>
            <person name="Liu Y."/>
            <person name="Guo Y."/>
        </authorList>
    </citation>
    <scope>NUCLEOTIDE SEQUENCE</scope>
    <source>
        <strain evidence="1">R3-25</strain>
    </source>
</reference>
<evidence type="ECO:0000313" key="1">
    <source>
        <dbReference type="EMBL" id="MDX4953509.1"/>
    </source>
</evidence>
<protein>
    <submittedName>
        <fullName evidence="1">Uncharacterized protein</fullName>
    </submittedName>
</protein>
<organism evidence="1 2">
    <name type="scientific">Delftia acidovorans</name>
    <name type="common">Pseudomonas acidovorans</name>
    <name type="synonym">Comamonas acidovorans</name>
    <dbReference type="NCBI Taxonomy" id="80866"/>
    <lineage>
        <taxon>Bacteria</taxon>
        <taxon>Pseudomonadati</taxon>
        <taxon>Pseudomonadota</taxon>
        <taxon>Betaproteobacteria</taxon>
        <taxon>Burkholderiales</taxon>
        <taxon>Comamonadaceae</taxon>
        <taxon>Delftia</taxon>
    </lineage>
</organism>
<sequence>MSDVPGFIDRRDYFKTAEISGNSYIAKSRLGRVVFETPLA</sequence>
<proteinExistence type="predicted"/>
<dbReference type="EMBL" id="JAWWMZ010000003">
    <property type="protein sequence ID" value="MDX4953509.1"/>
    <property type="molecule type" value="Genomic_DNA"/>
</dbReference>
<accession>A0AAJ2QX06</accession>
<dbReference type="AlphaFoldDB" id="A0AAJ2QX06"/>